<sequence>MLSEFLQRALLGPREYLKHSDLAKMTSRSPFSSYLNYLAYDPALEIYLNQDGSLGLLWECSPVIYAGPKTITALEGLFRAGLPKDSVIQLLFHADSYIEPILARYQDNRTRPETIVSTNTNAVVSFLVEGKKGLKACSNIPVRNFRLFVAVKMPGDTQEFKVSTDFAKKEKTDPLLDIKRQIHETLKAALLSPRHMPPKALLEWSRRLFNSYPKEYPEQNLHAYNPTIPIRKQIINSDTVIREESDHMQIGNHYFCCTTPKVIPINIDPLQTNSLFGGIWGVISDADQVKTDFLYGFNIVFEAGLEMKLHAKCNLTLNQQAVGSLSPTLRRKQEEYLAATDDLERGEKFVKILPIFWVWSDDLEQAKDSCTRVRRLWENNGYVMQQDNIILKILFLSSLPFGLYTTGKNIENLERDFIAPVPSITPLLPVQGDFAGSGGEPKLIFTGRKGQLVSLDFFDAHATNQNVFCCATSGSGKSFQVNFIAFNYYSCGALVRIIDIGGSYKKIANMLGAKYLDFGPNINICLNPFTHIKEPDEELKSVAAVFAQMAYSNSDREKCNDTEMNLIRNAVRWAWKQKGQAADADTVYEFLMKFPNAPESDLDEMADNSKLIEVARKMAFNIREFTSHGFHGKFFVGPSTFDIRQDEFVVLELENLKVQPDLYRVVTLLIINGVTQDLYLSDRSRPRLIIFDEAWQFLDKGAMIAPVINEGYRRARKYNGSFMVITQSLLDLENFGEVGNVINSNSAFKIYLESSDFDQAQKKGLIDYDNFTLKLLKSVKSNPPKYSELFFDTPFGVGVARLVVNDYAYFIYTSKASEIARIEQMVAHGKTYHEAIQEMVNLRQQGEL</sequence>
<dbReference type="InterPro" id="IPR043964">
    <property type="entry name" value="P-loop_TraG"/>
</dbReference>
<dbReference type="Pfam" id="PF11130">
    <property type="entry name" value="TraC_F_IV"/>
    <property type="match status" value="1"/>
</dbReference>
<dbReference type="CDD" id="cd01127">
    <property type="entry name" value="TrwB_TraG_TraD_VirD4"/>
    <property type="match status" value="1"/>
</dbReference>
<dbReference type="GO" id="GO:0005524">
    <property type="term" value="F:ATP binding"/>
    <property type="evidence" value="ECO:0007669"/>
    <property type="project" value="UniProtKB-KW"/>
</dbReference>
<name>A0A840URJ8_9BACT</name>
<accession>A0A840URJ8</accession>
<keyword evidence="3" id="KW-1185">Reference proteome</keyword>
<dbReference type="PANTHER" id="PTHR38467">
    <property type="match status" value="1"/>
</dbReference>
<feature type="domain" description="TraG P-loop" evidence="1">
    <location>
        <begin position="460"/>
        <end position="841"/>
    </location>
</feature>
<keyword evidence="2" id="KW-0067">ATP-binding</keyword>
<dbReference type="Proteomes" id="UP000539642">
    <property type="component" value="Unassembled WGS sequence"/>
</dbReference>
<proteinExistence type="predicted"/>
<gene>
    <name evidence="2" type="ORF">HNQ81_002147</name>
</gene>
<reference evidence="2 3" key="1">
    <citation type="submission" date="2020-08" db="EMBL/GenBank/DDBJ databases">
        <title>Genomic Encyclopedia of Type Strains, Phase IV (KMG-IV): sequencing the most valuable type-strain genomes for metagenomic binning, comparative biology and taxonomic classification.</title>
        <authorList>
            <person name="Goeker M."/>
        </authorList>
    </citation>
    <scope>NUCLEOTIDE SEQUENCE [LARGE SCALE GENOMIC DNA]</scope>
    <source>
        <strain evidence="2 3">DSM 28570</strain>
    </source>
</reference>
<dbReference type="Pfam" id="PF19044">
    <property type="entry name" value="P-loop_TraG"/>
    <property type="match status" value="1"/>
</dbReference>
<evidence type="ECO:0000313" key="2">
    <source>
        <dbReference type="EMBL" id="MBB5348412.1"/>
    </source>
</evidence>
<dbReference type="RefSeq" id="WP_183351125.1">
    <property type="nucleotide sequence ID" value="NZ_JACHEO010000011.1"/>
</dbReference>
<protein>
    <submittedName>
        <fullName evidence="2">Conjugal transfer ATP-binding protein TraC</fullName>
    </submittedName>
</protein>
<organism evidence="2 3">
    <name type="scientific">Desulfoprunum benzoelyticum</name>
    <dbReference type="NCBI Taxonomy" id="1506996"/>
    <lineage>
        <taxon>Bacteria</taxon>
        <taxon>Pseudomonadati</taxon>
        <taxon>Thermodesulfobacteriota</taxon>
        <taxon>Desulfobulbia</taxon>
        <taxon>Desulfobulbales</taxon>
        <taxon>Desulfobulbaceae</taxon>
        <taxon>Desulfoprunum</taxon>
    </lineage>
</organism>
<evidence type="ECO:0000259" key="1">
    <source>
        <dbReference type="Pfam" id="PF19044"/>
    </source>
</evidence>
<dbReference type="Gene3D" id="1.10.8.730">
    <property type="match status" value="1"/>
</dbReference>
<dbReference type="PANTHER" id="PTHR38467:SF1">
    <property type="entry name" value="CONJUGATIVE TRANSFER: ASSEMBLY"/>
    <property type="match status" value="1"/>
</dbReference>
<evidence type="ECO:0000313" key="3">
    <source>
        <dbReference type="Proteomes" id="UP000539642"/>
    </source>
</evidence>
<dbReference type="InterPro" id="IPR025955">
    <property type="entry name" value="TraC/Conjuga_ATPase"/>
</dbReference>
<dbReference type="InterPro" id="IPR053155">
    <property type="entry name" value="F-pilin_assembly_TraC"/>
</dbReference>
<comment type="caution">
    <text evidence="2">The sequence shown here is derived from an EMBL/GenBank/DDBJ whole genome shotgun (WGS) entry which is preliminary data.</text>
</comment>
<dbReference type="EMBL" id="JACHEO010000011">
    <property type="protein sequence ID" value="MBB5348412.1"/>
    <property type="molecule type" value="Genomic_DNA"/>
</dbReference>
<dbReference type="Gene3D" id="3.40.50.300">
    <property type="entry name" value="P-loop containing nucleotide triphosphate hydrolases"/>
    <property type="match status" value="1"/>
</dbReference>
<keyword evidence="2" id="KW-0547">Nucleotide-binding</keyword>
<dbReference type="InterPro" id="IPR027417">
    <property type="entry name" value="P-loop_NTPase"/>
</dbReference>
<dbReference type="SUPFAM" id="SSF52540">
    <property type="entry name" value="P-loop containing nucleoside triphosphate hydrolases"/>
    <property type="match status" value="1"/>
</dbReference>
<dbReference type="AlphaFoldDB" id="A0A840URJ8"/>